<dbReference type="Gene3D" id="3.40.50.300">
    <property type="entry name" value="P-loop containing nucleotide triphosphate hydrolases"/>
    <property type="match status" value="2"/>
</dbReference>
<reference evidence="14 15" key="1">
    <citation type="journal article" date="2019" name="Sci. Rep.">
        <title>Comparative genomics of chytrid fungi reveal insights into the obligate biotrophic and pathogenic lifestyle of Synchytrium endobioticum.</title>
        <authorList>
            <person name="van de Vossenberg B.T.L.H."/>
            <person name="Warris S."/>
            <person name="Nguyen H.D.T."/>
            <person name="van Gent-Pelzer M.P.E."/>
            <person name="Joly D.L."/>
            <person name="van de Geest H.C."/>
            <person name="Bonants P.J.M."/>
            <person name="Smith D.S."/>
            <person name="Levesque C.A."/>
            <person name="van der Lee T.A.J."/>
        </authorList>
    </citation>
    <scope>NUCLEOTIDE SEQUENCE [LARGE SCALE GENOMIC DNA]</scope>
    <source>
        <strain evidence="13 15">LEV6574</strain>
        <strain evidence="12 14">MB42</strain>
    </source>
</reference>
<evidence type="ECO:0000259" key="9">
    <source>
        <dbReference type="PROSITE" id="PS51192"/>
    </source>
</evidence>
<dbReference type="InterPro" id="IPR011545">
    <property type="entry name" value="DEAD/DEAH_box_helicase_dom"/>
</dbReference>
<dbReference type="PROSITE" id="PS51195">
    <property type="entry name" value="Q_MOTIF"/>
    <property type="match status" value="1"/>
</dbReference>
<dbReference type="SMART" id="SM00487">
    <property type="entry name" value="DEXDc"/>
    <property type="match status" value="1"/>
</dbReference>
<evidence type="ECO:0000259" key="10">
    <source>
        <dbReference type="PROSITE" id="PS51194"/>
    </source>
</evidence>
<feature type="short sequence motif" description="Q motif" evidence="6">
    <location>
        <begin position="96"/>
        <end position="124"/>
    </location>
</feature>
<accession>A0A507BYW9</accession>
<evidence type="ECO:0000256" key="7">
    <source>
        <dbReference type="RuleBase" id="RU000492"/>
    </source>
</evidence>
<evidence type="ECO:0000313" key="14">
    <source>
        <dbReference type="Proteomes" id="UP000317494"/>
    </source>
</evidence>
<keyword evidence="3 7" id="KW-0378">Hydrolase</keyword>
<protein>
    <recommendedName>
        <fullName evidence="1">RNA helicase</fullName>
        <ecNumber evidence="1">3.6.4.13</ecNumber>
    </recommendedName>
</protein>
<feature type="domain" description="DEAD-box RNA helicase Q" evidence="11">
    <location>
        <begin position="96"/>
        <end position="124"/>
    </location>
</feature>
<dbReference type="AlphaFoldDB" id="A0A507BYW9"/>
<dbReference type="InterPro" id="IPR014001">
    <property type="entry name" value="Helicase_ATP-bd"/>
</dbReference>
<dbReference type="GO" id="GO:0003676">
    <property type="term" value="F:nucleic acid binding"/>
    <property type="evidence" value="ECO:0007669"/>
    <property type="project" value="InterPro"/>
</dbReference>
<evidence type="ECO:0000256" key="2">
    <source>
        <dbReference type="ARBA" id="ARBA00022741"/>
    </source>
</evidence>
<evidence type="ECO:0000313" key="15">
    <source>
        <dbReference type="Proteomes" id="UP000320475"/>
    </source>
</evidence>
<dbReference type="PROSITE" id="PS51194">
    <property type="entry name" value="HELICASE_CTER"/>
    <property type="match status" value="1"/>
</dbReference>
<dbReference type="PROSITE" id="PS51192">
    <property type="entry name" value="HELICASE_ATP_BIND_1"/>
    <property type="match status" value="1"/>
</dbReference>
<evidence type="ECO:0000256" key="3">
    <source>
        <dbReference type="ARBA" id="ARBA00022801"/>
    </source>
</evidence>
<keyword evidence="14" id="KW-1185">Reference proteome</keyword>
<dbReference type="OrthoDB" id="196131at2759"/>
<comment type="caution">
    <text evidence="12">The sequence shown here is derived from an EMBL/GenBank/DDBJ whole genome shotgun (WGS) entry which is preliminary data.</text>
</comment>
<dbReference type="SUPFAM" id="SSF52540">
    <property type="entry name" value="P-loop containing nucleoside triphosphate hydrolases"/>
    <property type="match status" value="1"/>
</dbReference>
<dbReference type="InterPro" id="IPR014014">
    <property type="entry name" value="RNA_helicase_DEAD_Q_motif"/>
</dbReference>
<feature type="region of interest" description="Disordered" evidence="8">
    <location>
        <begin position="1"/>
        <end position="43"/>
    </location>
</feature>
<dbReference type="InterPro" id="IPR027417">
    <property type="entry name" value="P-loop_NTPase"/>
</dbReference>
<feature type="domain" description="Helicase C-terminal" evidence="10">
    <location>
        <begin position="345"/>
        <end position="489"/>
    </location>
</feature>
<feature type="domain" description="Helicase ATP-binding" evidence="9">
    <location>
        <begin position="127"/>
        <end position="318"/>
    </location>
</feature>
<dbReference type="GO" id="GO:0003724">
    <property type="term" value="F:RNA helicase activity"/>
    <property type="evidence" value="ECO:0007669"/>
    <property type="project" value="UniProtKB-EC"/>
</dbReference>
<dbReference type="Pfam" id="PF00270">
    <property type="entry name" value="DEAD"/>
    <property type="match status" value="1"/>
</dbReference>
<name>A0A507BYW9_9FUNG</name>
<dbReference type="InterPro" id="IPR000629">
    <property type="entry name" value="RNA-helicase_DEAD-box_CS"/>
</dbReference>
<evidence type="ECO:0000313" key="12">
    <source>
        <dbReference type="EMBL" id="TPX32311.1"/>
    </source>
</evidence>
<dbReference type="STRING" id="286115.A0A507BYW9"/>
<keyword evidence="2 7" id="KW-0547">Nucleotide-binding</keyword>
<evidence type="ECO:0000259" key="11">
    <source>
        <dbReference type="PROSITE" id="PS51195"/>
    </source>
</evidence>
<evidence type="ECO:0000256" key="5">
    <source>
        <dbReference type="ARBA" id="ARBA00022840"/>
    </source>
</evidence>
<evidence type="ECO:0000313" key="13">
    <source>
        <dbReference type="EMBL" id="TPX37341.1"/>
    </source>
</evidence>
<dbReference type="SMART" id="SM00490">
    <property type="entry name" value="HELICc"/>
    <property type="match status" value="1"/>
</dbReference>
<evidence type="ECO:0000256" key="6">
    <source>
        <dbReference type="PROSITE-ProRule" id="PRU00552"/>
    </source>
</evidence>
<feature type="region of interest" description="Disordered" evidence="8">
    <location>
        <begin position="516"/>
        <end position="577"/>
    </location>
</feature>
<dbReference type="Proteomes" id="UP000317494">
    <property type="component" value="Unassembled WGS sequence"/>
</dbReference>
<dbReference type="VEuPathDB" id="FungiDB:SeMB42_g07632"/>
<dbReference type="GO" id="GO:0005524">
    <property type="term" value="F:ATP binding"/>
    <property type="evidence" value="ECO:0007669"/>
    <property type="project" value="UniProtKB-KW"/>
</dbReference>
<dbReference type="Proteomes" id="UP000320475">
    <property type="component" value="Unassembled WGS sequence"/>
</dbReference>
<keyword evidence="5 7" id="KW-0067">ATP-binding</keyword>
<feature type="compositionally biased region" description="Low complexity" evidence="8">
    <location>
        <begin position="539"/>
        <end position="561"/>
    </location>
</feature>
<dbReference type="EMBL" id="QEAM01000652">
    <property type="protein sequence ID" value="TPX37341.1"/>
    <property type="molecule type" value="Genomic_DNA"/>
</dbReference>
<dbReference type="InterPro" id="IPR001650">
    <property type="entry name" value="Helicase_C-like"/>
</dbReference>
<feature type="compositionally biased region" description="Basic and acidic residues" evidence="8">
    <location>
        <begin position="10"/>
        <end position="19"/>
    </location>
</feature>
<dbReference type="EC" id="3.6.4.13" evidence="1"/>
<feature type="compositionally biased region" description="Gly residues" evidence="8">
    <location>
        <begin position="527"/>
        <end position="538"/>
    </location>
</feature>
<dbReference type="EMBL" id="QEAN01000576">
    <property type="protein sequence ID" value="TPX32311.1"/>
    <property type="molecule type" value="Genomic_DNA"/>
</dbReference>
<keyword evidence="4 7" id="KW-0347">Helicase</keyword>
<dbReference type="FunFam" id="3.40.50.300:FF:000008">
    <property type="entry name" value="ATP-dependent RNA helicase RhlB"/>
    <property type="match status" value="1"/>
</dbReference>
<dbReference type="GO" id="GO:0016787">
    <property type="term" value="F:hydrolase activity"/>
    <property type="evidence" value="ECO:0007669"/>
    <property type="project" value="UniProtKB-KW"/>
</dbReference>
<gene>
    <name evidence="13" type="ORF">SeLEV6574_g07916</name>
    <name evidence="12" type="ORF">SeMB42_g07632</name>
</gene>
<comment type="similarity">
    <text evidence="7">Belongs to the DEAD box helicase family.</text>
</comment>
<dbReference type="Pfam" id="PF00271">
    <property type="entry name" value="Helicase_C"/>
    <property type="match status" value="1"/>
</dbReference>
<evidence type="ECO:0000256" key="4">
    <source>
        <dbReference type="ARBA" id="ARBA00022806"/>
    </source>
</evidence>
<dbReference type="PROSITE" id="PS00039">
    <property type="entry name" value="DEAD_ATP_HELICASE"/>
    <property type="match status" value="1"/>
</dbReference>
<organism evidence="12 14">
    <name type="scientific">Synchytrium endobioticum</name>
    <dbReference type="NCBI Taxonomy" id="286115"/>
    <lineage>
        <taxon>Eukaryota</taxon>
        <taxon>Fungi</taxon>
        <taxon>Fungi incertae sedis</taxon>
        <taxon>Chytridiomycota</taxon>
        <taxon>Chytridiomycota incertae sedis</taxon>
        <taxon>Chytridiomycetes</taxon>
        <taxon>Synchytriales</taxon>
        <taxon>Synchytriaceae</taxon>
        <taxon>Synchytrium</taxon>
    </lineage>
</organism>
<evidence type="ECO:0000256" key="8">
    <source>
        <dbReference type="SAM" id="MobiDB-lite"/>
    </source>
</evidence>
<evidence type="ECO:0000256" key="1">
    <source>
        <dbReference type="ARBA" id="ARBA00012552"/>
    </source>
</evidence>
<proteinExistence type="inferred from homology"/>
<sequence length="577" mass="63289">MSQVEGESGTYRDGDEHSQSMHQAGDAAHAAHQHPSDAAAHDEHQWMAAAPTWQEGVTDERLEKELYETPSITPNFDEYLTISVRVKGDDRPEKIDEFTGIKMHELLVENIKRCKYDKPTPIQKYAIPIIHARRDLIACAQTGSGKTAAFLIPIINRMLLKGPKKMGAGLLETPGLRYPTAGPIVLIIVPTRELAIQIFNEARKFSYKSWIKPKVIYGGASSMTLKQELREGCDILVATTGKLKDFLGQDVVRLTKVKFLVIDEADRMLELGFQEDLEEIVQKSGMPQDDLSTAMFSATWPKEIRHLTGRFLIDPLAVTVGSVARVPSDIVQQIKWVDDTEKRPELLNLFSDEMEGLSLIFVGTKMAADSLDDFLFKEGLPVTSIHSGRTMMEREDAIAAFRHNKCPIMIATDIAARGLDIPNVTMVVNFDMPKTIDDYIHRIGRTARVGNAGTAISFYNDSNSFLGPDLVKLLKSVKQPIPEFLQQYDEGDMSEETTLQDDLSPEDLKAIPVVAQGGDSSWNNGGDDSGGGDWGGNNNGAIDSSAWNSGGDAGADSGWGAVPAKADPDEGGESAWG</sequence>
<feature type="compositionally biased region" description="Low complexity" evidence="8">
    <location>
        <begin position="517"/>
        <end position="526"/>
    </location>
</feature>
<dbReference type="CDD" id="cd18787">
    <property type="entry name" value="SF2_C_DEAD"/>
    <property type="match status" value="1"/>
</dbReference>
<dbReference type="PANTHER" id="PTHR47958">
    <property type="entry name" value="ATP-DEPENDENT RNA HELICASE DBP3"/>
    <property type="match status" value="1"/>
</dbReference>